<feature type="region of interest" description="Disordered" evidence="17">
    <location>
        <begin position="1"/>
        <end position="54"/>
    </location>
</feature>
<feature type="domain" description="IFT81 calponin homology" evidence="18">
    <location>
        <begin position="166"/>
        <end position="289"/>
    </location>
</feature>
<evidence type="ECO:0000256" key="8">
    <source>
        <dbReference type="ARBA" id="ARBA00023054"/>
    </source>
</evidence>
<protein>
    <recommendedName>
        <fullName evidence="14">Intraflagellar transport protein 81 homolog</fullName>
    </recommendedName>
    <alternativeName>
        <fullName evidence="15">Carnitine deficiency-associated protein expressed in ventricle 1</fullName>
    </alternativeName>
</protein>
<evidence type="ECO:0000256" key="1">
    <source>
        <dbReference type="ARBA" id="ARBA00004120"/>
    </source>
</evidence>
<dbReference type="InterPro" id="IPR041146">
    <property type="entry name" value="IFT81_CH"/>
</dbReference>
<keyword evidence="6" id="KW-0744">Spermatogenesis</keyword>
<keyword evidence="3" id="KW-0597">Phosphoprotein</keyword>
<dbReference type="Proteomes" id="UP001474421">
    <property type="component" value="Unassembled WGS sequence"/>
</dbReference>
<evidence type="ECO:0000256" key="3">
    <source>
        <dbReference type="ARBA" id="ARBA00022553"/>
    </source>
</evidence>
<comment type="function">
    <text evidence="13">Component of the intraflagellar transport (IFT) complex B: together with IFT74, forms a tubulin-binding module that specifically mediates transport of tubulin within the cilium. Binds tubulin via its CH (calponin-homology)-like region. Required for ciliogenesis. Required for proper regulation of SHH signaling. Plays an important role during spermatogenesis by modulating the assembly and elongation of the sperm flagella.</text>
</comment>
<keyword evidence="2" id="KW-0963">Cytoplasm</keyword>
<dbReference type="InterPro" id="IPR043016">
    <property type="entry name" value="IFT81_N_sf"/>
</dbReference>
<evidence type="ECO:0000256" key="12">
    <source>
        <dbReference type="ARBA" id="ARBA00043983"/>
    </source>
</evidence>
<evidence type="ECO:0000256" key="10">
    <source>
        <dbReference type="ARBA" id="ARBA00023212"/>
    </source>
</evidence>
<accession>A0AAW1APN4</accession>
<keyword evidence="5" id="KW-0970">Cilium biogenesis/degradation</keyword>
<evidence type="ECO:0000256" key="4">
    <source>
        <dbReference type="ARBA" id="ARBA00022782"/>
    </source>
</evidence>
<dbReference type="PANTHER" id="PTHR15614">
    <property type="entry name" value="INTRAFLAGELLAR TRANSPORT PROTEIN 81 HOMOLOG"/>
    <property type="match status" value="1"/>
</dbReference>
<comment type="subcellular location">
    <subcellularLocation>
        <location evidence="1">Cytoplasm</location>
        <location evidence="1">Cytoskeleton</location>
        <location evidence="1">Cilium basal body</location>
    </subcellularLocation>
</comment>
<dbReference type="FunFam" id="1.10.418.70:FF:000001">
    <property type="entry name" value="Intraflagellar transport protein 81 homolog"/>
    <property type="match status" value="1"/>
</dbReference>
<evidence type="ECO:0000259" key="18">
    <source>
        <dbReference type="Pfam" id="PF18383"/>
    </source>
</evidence>
<evidence type="ECO:0000256" key="13">
    <source>
        <dbReference type="ARBA" id="ARBA00055755"/>
    </source>
</evidence>
<evidence type="ECO:0000313" key="19">
    <source>
        <dbReference type="EMBL" id="KAK9391726.1"/>
    </source>
</evidence>
<comment type="similarity">
    <text evidence="12">Belongs to the IFT81 family.</text>
</comment>
<evidence type="ECO:0000256" key="17">
    <source>
        <dbReference type="SAM" id="MobiDB-lite"/>
    </source>
</evidence>
<feature type="coiled-coil region" evidence="16">
    <location>
        <begin position="667"/>
        <end position="726"/>
    </location>
</feature>
<evidence type="ECO:0000256" key="7">
    <source>
        <dbReference type="ARBA" id="ARBA00022990"/>
    </source>
</evidence>
<keyword evidence="4" id="KW-0221">Differentiation</keyword>
<keyword evidence="20" id="KW-1185">Reference proteome</keyword>
<sequence length="839" mass="97867">MDPTIPVLGEQPLPEARHSHATAQTLRQRAVDSRRCSPTPPEGQEKGRPSSFTIRPRDHPLLPLHFFKKDFCFFPPFFFRFLASRRRDRGFSLLPASAPCPAPLRVVAWKGRGFLRLTKPRLLLSAPSLQLRHASHVIGTGAPSPSNRRHRPGRFRDPFLDTIMSDQLKFIVEKLNKEPFKKNFNLITFDSLESMQLLQLLSDVLGEIDPKHIVDIREELPEHTAKRMLTLLGILKYKPPGGTCDLSAFRQGLVTGSKPVIHPVLHWLLQRTSELKKRAYLARFLIKVDVPTEFLQDDTVADTNRQYEELMEAFKSLHKECEQLKTSGFSTTEIRRDITAMEEEKDQLMKRVERLRKRVETVQNHQRMLEMARQLRVEKEREENLAQQKQEQKNQLFHAEQRLHRVRRQLKDMRHAAVDSKPESLMKSLEEETKFNTYLVSEKFPRELETKKQSLLLLQKVVVEPAMGQSDLNELESKIKEVNAQINQLIEKRMMKYEPIDSKFSMYRQQASIISRKKTAKAEELQTTKEELANVERQMFQKSSQARELDGTEVLKGDEFKRYVNKLRSKNTLYKKKRLEIAEISAEYGILQRTEELLKERHQDIQQQLQAIEDKKGISGYSYTQEELERVSAVKSEMDEMKGRTLDNMSDMVKKLNAMVADKKSSLAPIIKDLRQLRQRCQELTQECEEKKSQYDSCAAGLESKRSSLEQEVKSLREECLREESNYHQVNCMKMILETQLQRVKDEVKMYVSSDQQERKKAVRDQYSKMITEQENLGKKLREKQKAVRESHGPNLKQVKMWRDLQLLMECKKECFLKQQNPASVGQVIQEGGEDRLVL</sequence>
<keyword evidence="11" id="KW-0966">Cell projection</keyword>
<evidence type="ECO:0000256" key="5">
    <source>
        <dbReference type="ARBA" id="ARBA00022794"/>
    </source>
</evidence>
<dbReference type="GO" id="GO:0030154">
    <property type="term" value="P:cell differentiation"/>
    <property type="evidence" value="ECO:0007669"/>
    <property type="project" value="UniProtKB-KW"/>
</dbReference>
<reference evidence="19 20" key="1">
    <citation type="journal article" date="2024" name="Proc. Natl. Acad. Sci. U.S.A.">
        <title>The genetic regulatory architecture and epigenomic basis for age-related changes in rattlesnake venom.</title>
        <authorList>
            <person name="Hogan M.P."/>
            <person name="Holding M.L."/>
            <person name="Nystrom G.S."/>
            <person name="Colston T.J."/>
            <person name="Bartlett D.A."/>
            <person name="Mason A.J."/>
            <person name="Ellsworth S.A."/>
            <person name="Rautsaw R.M."/>
            <person name="Lawrence K.C."/>
            <person name="Strickland J.L."/>
            <person name="He B."/>
            <person name="Fraser P."/>
            <person name="Margres M.J."/>
            <person name="Gilbert D.M."/>
            <person name="Gibbs H.L."/>
            <person name="Parkinson C.L."/>
            <person name="Rokyta D.R."/>
        </authorList>
    </citation>
    <scope>NUCLEOTIDE SEQUENCE [LARGE SCALE GENOMIC DNA]</scope>
    <source>
        <strain evidence="19">DRR0105</strain>
    </source>
</reference>
<dbReference type="GO" id="GO:0030992">
    <property type="term" value="C:intraciliary transport particle B"/>
    <property type="evidence" value="ECO:0007669"/>
    <property type="project" value="InterPro"/>
</dbReference>
<evidence type="ECO:0000256" key="6">
    <source>
        <dbReference type="ARBA" id="ARBA00022871"/>
    </source>
</evidence>
<dbReference type="InterPro" id="IPR029600">
    <property type="entry name" value="IFT81"/>
</dbReference>
<evidence type="ECO:0000256" key="9">
    <source>
        <dbReference type="ARBA" id="ARBA00023069"/>
    </source>
</evidence>
<name>A0AAW1APN4_CROAD</name>
<dbReference type="GO" id="GO:0015631">
    <property type="term" value="F:tubulin binding"/>
    <property type="evidence" value="ECO:0007669"/>
    <property type="project" value="InterPro"/>
</dbReference>
<dbReference type="AlphaFoldDB" id="A0AAW1APN4"/>
<dbReference type="Gene3D" id="1.10.418.70">
    <property type="entry name" value="Intraflagellar transport protein 81, N-terminal domain"/>
    <property type="match status" value="1"/>
</dbReference>
<dbReference type="Pfam" id="PF18383">
    <property type="entry name" value="IFT81_CH"/>
    <property type="match status" value="1"/>
</dbReference>
<comment type="caution">
    <text evidence="19">The sequence shown here is derived from an EMBL/GenBank/DDBJ whole genome shotgun (WGS) entry which is preliminary data.</text>
</comment>
<evidence type="ECO:0000256" key="15">
    <source>
        <dbReference type="ARBA" id="ARBA00079903"/>
    </source>
</evidence>
<dbReference type="PANTHER" id="PTHR15614:SF2">
    <property type="entry name" value="INTRAFLAGELLAR TRANSPORT PROTEIN 81 HOMOLOG"/>
    <property type="match status" value="1"/>
</dbReference>
<keyword evidence="8 16" id="KW-0175">Coiled coil</keyword>
<evidence type="ECO:0000256" key="2">
    <source>
        <dbReference type="ARBA" id="ARBA00022490"/>
    </source>
</evidence>
<proteinExistence type="inferred from homology"/>
<evidence type="ECO:0000256" key="14">
    <source>
        <dbReference type="ARBA" id="ARBA00073058"/>
    </source>
</evidence>
<dbReference type="GO" id="GO:0007283">
    <property type="term" value="P:spermatogenesis"/>
    <property type="evidence" value="ECO:0007669"/>
    <property type="project" value="UniProtKB-KW"/>
</dbReference>
<dbReference type="GO" id="GO:0060271">
    <property type="term" value="P:cilium assembly"/>
    <property type="evidence" value="ECO:0007669"/>
    <property type="project" value="InterPro"/>
</dbReference>
<evidence type="ECO:0000313" key="20">
    <source>
        <dbReference type="Proteomes" id="UP001474421"/>
    </source>
</evidence>
<dbReference type="EMBL" id="JAOTOJ010000018">
    <property type="protein sequence ID" value="KAK9391726.1"/>
    <property type="molecule type" value="Genomic_DNA"/>
</dbReference>
<dbReference type="GO" id="GO:0042073">
    <property type="term" value="P:intraciliary transport"/>
    <property type="evidence" value="ECO:0007669"/>
    <property type="project" value="InterPro"/>
</dbReference>
<organism evidence="19 20">
    <name type="scientific">Crotalus adamanteus</name>
    <name type="common">Eastern diamondback rattlesnake</name>
    <dbReference type="NCBI Taxonomy" id="8729"/>
    <lineage>
        <taxon>Eukaryota</taxon>
        <taxon>Metazoa</taxon>
        <taxon>Chordata</taxon>
        <taxon>Craniata</taxon>
        <taxon>Vertebrata</taxon>
        <taxon>Euteleostomi</taxon>
        <taxon>Lepidosauria</taxon>
        <taxon>Squamata</taxon>
        <taxon>Bifurcata</taxon>
        <taxon>Unidentata</taxon>
        <taxon>Episquamata</taxon>
        <taxon>Toxicofera</taxon>
        <taxon>Serpentes</taxon>
        <taxon>Colubroidea</taxon>
        <taxon>Viperidae</taxon>
        <taxon>Crotalinae</taxon>
        <taxon>Crotalus</taxon>
    </lineage>
</organism>
<feature type="coiled-coil region" evidence="16">
    <location>
        <begin position="300"/>
        <end position="409"/>
    </location>
</feature>
<evidence type="ECO:0000256" key="16">
    <source>
        <dbReference type="SAM" id="Coils"/>
    </source>
</evidence>
<dbReference type="GO" id="GO:0036064">
    <property type="term" value="C:ciliary basal body"/>
    <property type="evidence" value="ECO:0007669"/>
    <property type="project" value="TreeGrafter"/>
</dbReference>
<gene>
    <name evidence="19" type="ORF">NXF25_018115</name>
</gene>
<evidence type="ECO:0000256" key="11">
    <source>
        <dbReference type="ARBA" id="ARBA00023273"/>
    </source>
</evidence>
<keyword evidence="10" id="KW-0206">Cytoskeleton</keyword>
<keyword evidence="9" id="KW-0969">Cilium</keyword>
<feature type="coiled-coil region" evidence="16">
    <location>
        <begin position="518"/>
        <end position="545"/>
    </location>
</feature>
<keyword evidence="7" id="KW-0007">Acetylation</keyword>